<dbReference type="EMBL" id="AUYC01000066">
    <property type="protein sequence ID" value="KZN58890.1"/>
    <property type="molecule type" value="Genomic_DNA"/>
</dbReference>
<dbReference type="Pfam" id="PF24729">
    <property type="entry name" value="Acb2_Tad1_hairpin"/>
    <property type="match status" value="1"/>
</dbReference>
<accession>A0A167I4L3</accession>
<evidence type="ECO:0000313" key="3">
    <source>
        <dbReference type="EMBL" id="KZN58890.1"/>
    </source>
</evidence>
<dbReference type="Proteomes" id="UP000076486">
    <property type="component" value="Unassembled WGS sequence"/>
</dbReference>
<evidence type="ECO:0000256" key="1">
    <source>
        <dbReference type="ARBA" id="ARBA00022741"/>
    </source>
</evidence>
<protein>
    <recommendedName>
        <fullName evidence="2">Acb2/Tad1 hairpin domain-containing protein</fullName>
    </recommendedName>
</protein>
<organism evidence="3 4">
    <name type="scientific">Pseudoalteromonas luteoviolacea CPMOR-1</name>
    <dbReference type="NCBI Taxonomy" id="1365248"/>
    <lineage>
        <taxon>Bacteria</taxon>
        <taxon>Pseudomonadati</taxon>
        <taxon>Pseudomonadota</taxon>
        <taxon>Gammaproteobacteria</taxon>
        <taxon>Alteromonadales</taxon>
        <taxon>Pseudoalteromonadaceae</taxon>
        <taxon>Pseudoalteromonas</taxon>
    </lineage>
</organism>
<dbReference type="AlphaFoldDB" id="A0A167I4L3"/>
<dbReference type="InterPro" id="IPR056098">
    <property type="entry name" value="Acb2/Tad1_hairpin"/>
</dbReference>
<keyword evidence="1" id="KW-0547">Nucleotide-binding</keyword>
<proteinExistence type="predicted"/>
<reference evidence="3 4" key="1">
    <citation type="submission" date="2013-07" db="EMBL/GenBank/DDBJ databases">
        <title>Comparative Genomic and Metabolomic Analysis of Twelve Strains of Pseudoalteromonas luteoviolacea.</title>
        <authorList>
            <person name="Vynne N.G."/>
            <person name="Mansson M."/>
            <person name="Gram L."/>
        </authorList>
    </citation>
    <scope>NUCLEOTIDE SEQUENCE [LARGE SCALE GENOMIC DNA]</scope>
    <source>
        <strain evidence="3 4">CPMOR-1</strain>
    </source>
</reference>
<comment type="caution">
    <text evidence="3">The sequence shown here is derived from an EMBL/GenBank/DDBJ whole genome shotgun (WGS) entry which is preliminary data.</text>
</comment>
<name>A0A167I4L3_9GAMM</name>
<dbReference type="GO" id="GO:0000166">
    <property type="term" value="F:nucleotide binding"/>
    <property type="evidence" value="ECO:0007669"/>
    <property type="project" value="UniProtKB-KW"/>
</dbReference>
<evidence type="ECO:0000313" key="4">
    <source>
        <dbReference type="Proteomes" id="UP000076486"/>
    </source>
</evidence>
<sequence>MYKNLKQLLFFVRTNIDIKSILINYCTYNKCILELSMKDQHTKIKGYRDLSQDEIDSMNEAKELAEQVGAFVEKLQGQEGLDPRWIAEAKTDLQKGFMCLVRGIAQPTTF</sequence>
<evidence type="ECO:0000259" key="2">
    <source>
        <dbReference type="Pfam" id="PF24729"/>
    </source>
</evidence>
<gene>
    <name evidence="3" type="ORF">N473_26210</name>
</gene>
<feature type="domain" description="Acb2/Tad1 hairpin" evidence="2">
    <location>
        <begin position="43"/>
        <end position="105"/>
    </location>
</feature>
<dbReference type="PATRIC" id="fig|1365248.3.peg.4717"/>